<feature type="compositionally biased region" description="Basic and acidic residues" evidence="7">
    <location>
        <begin position="509"/>
        <end position="519"/>
    </location>
</feature>
<feature type="region of interest" description="Disordered" evidence="7">
    <location>
        <begin position="591"/>
        <end position="618"/>
    </location>
</feature>
<keyword evidence="5" id="KW-0274">FAD</keyword>
<gene>
    <name evidence="9" type="ORF">NAV_LOCUS1347</name>
</gene>
<evidence type="ECO:0000256" key="6">
    <source>
        <dbReference type="ARBA" id="ARBA00023002"/>
    </source>
</evidence>
<evidence type="ECO:0000256" key="7">
    <source>
        <dbReference type="SAM" id="MobiDB-lite"/>
    </source>
</evidence>
<evidence type="ECO:0000256" key="2">
    <source>
        <dbReference type="ARBA" id="ARBA00006730"/>
    </source>
</evidence>
<sequence length="791" mass="90459">MNQPILLIAMAIVDSKDLSVAVIGEGAAGASSALALIERDPSLNITVFHNVPFEQTVSFGPAGLFRVDTLQNRAYGKRSFRRYAKLFREYGGEISGVNLLSGHILSTNLTELVEQVPRITEIVLKDEIYGDTVYNFRYLRENEMQQFADQGENDRMFAIHFTTYTTEGGKYVPWMKKQLLAKGVRFIQRHINTVRDEFDVIVNCAGLNGGKVAGDGDHRNMFPIRGIIFEVNATWHKHFLYKRFDTFSIPTTDKVFIGSVKQADRYDLEITPADRINILNRYYRLQPAIKGAAILSEWSGLRPGRKGGIRLEMTTIRFSAPKLKESFKDKIVKIVHNYGHGGHGLTLGWGCAETVADLILGSNSSEITLCDREIARRKEEIESYKKIQKHLEDLPKKLAHNVNVPLGKAGFMPGRVVHTNKVMVLLGNNYFAVCSCFHACEIIERRISLIQKSINDFEGQKKRALTQMKLGSELFDLEREQVEIREPFDEAKYEEEKKFRRTHKKNDVRREKREEKCNTEEDFEQESERLNDMKNTAEAVNELANTKYLCTKTDEKLSEAEDYKERFNEKIGNFPVDYQKLLERLNELERQEEEAGELESDYSSSLDSDDFPLKNKEATTSNNLLEEMQEVKRMESMHNEKEGISQLVLKEANNESQKIRRTVRFKSEDEAYSANTTPISSPNSEIPLHENEPKIIINEDPRFSCSLPRSILRNFNEKSPVDVDALAAAELKNRKEIVPISEQAFTGKVLERHLPVDNDTKVTESTPVIMPSKVGSPRRVSRFKMSRAYLD</sequence>
<dbReference type="Gene3D" id="3.40.50.720">
    <property type="entry name" value="NAD(P)-binding Rossmann-like Domain"/>
    <property type="match status" value="1"/>
</dbReference>
<dbReference type="CDD" id="cd23159">
    <property type="entry name" value="Prefoldin_URI1"/>
    <property type="match status" value="1"/>
</dbReference>
<organism evidence="9 10">
    <name type="scientific">Acanthocheilonema viteae</name>
    <name type="common">Filarial nematode worm</name>
    <name type="synonym">Dipetalonema viteae</name>
    <dbReference type="NCBI Taxonomy" id="6277"/>
    <lineage>
        <taxon>Eukaryota</taxon>
        <taxon>Metazoa</taxon>
        <taxon>Ecdysozoa</taxon>
        <taxon>Nematoda</taxon>
        <taxon>Chromadorea</taxon>
        <taxon>Rhabditida</taxon>
        <taxon>Spirurina</taxon>
        <taxon>Spiruromorpha</taxon>
        <taxon>Filarioidea</taxon>
        <taxon>Onchocercidae</taxon>
        <taxon>Acanthocheilonema</taxon>
    </lineage>
</organism>
<evidence type="ECO:0000256" key="4">
    <source>
        <dbReference type="ARBA" id="ARBA00022630"/>
    </source>
</evidence>
<feature type="domain" description="FAD dependent oxidoreductase" evidence="8">
    <location>
        <begin position="20"/>
        <end position="358"/>
    </location>
</feature>
<dbReference type="InterPro" id="IPR006076">
    <property type="entry name" value="FAD-dep_OxRdtase"/>
</dbReference>
<dbReference type="InterPro" id="IPR006181">
    <property type="entry name" value="D-amino_acid_oxidase_CS"/>
</dbReference>
<reference evidence="9 10" key="1">
    <citation type="submission" date="2018-08" db="EMBL/GenBank/DDBJ databases">
        <authorList>
            <person name="Laetsch R D."/>
            <person name="Stevens L."/>
            <person name="Kumar S."/>
            <person name="Blaxter L. M."/>
        </authorList>
    </citation>
    <scope>NUCLEOTIDE SEQUENCE [LARGE SCALE GENOMIC DNA]</scope>
</reference>
<protein>
    <recommendedName>
        <fullName evidence="8">FAD dependent oxidoreductase domain-containing protein</fullName>
    </recommendedName>
</protein>
<keyword evidence="10" id="KW-1185">Reference proteome</keyword>
<comment type="subunit">
    <text evidence="3">Heterohexamer of two PFD-alpha type and four PFD-beta type subunits.</text>
</comment>
<dbReference type="InterPro" id="IPR009053">
    <property type="entry name" value="Prefoldin"/>
</dbReference>
<feature type="compositionally biased region" description="Acidic residues" evidence="7">
    <location>
        <begin position="591"/>
        <end position="600"/>
    </location>
</feature>
<dbReference type="GO" id="GO:0019478">
    <property type="term" value="P:D-amino acid catabolic process"/>
    <property type="evidence" value="ECO:0007669"/>
    <property type="project" value="TreeGrafter"/>
</dbReference>
<dbReference type="SUPFAM" id="SSF46579">
    <property type="entry name" value="Prefoldin"/>
    <property type="match status" value="1"/>
</dbReference>
<evidence type="ECO:0000313" key="9">
    <source>
        <dbReference type="EMBL" id="VBB26517.1"/>
    </source>
</evidence>
<dbReference type="PROSITE" id="PS00677">
    <property type="entry name" value="DAO"/>
    <property type="match status" value="1"/>
</dbReference>
<evidence type="ECO:0000259" key="8">
    <source>
        <dbReference type="Pfam" id="PF01266"/>
    </source>
</evidence>
<accession>A0A498S4P1</accession>
<evidence type="ECO:0000256" key="5">
    <source>
        <dbReference type="ARBA" id="ARBA00022827"/>
    </source>
</evidence>
<name>A0A498S4P1_ACAVI</name>
<comment type="similarity">
    <text evidence="2">Belongs to the DAMOX/DASOX family.</text>
</comment>
<evidence type="ECO:0000313" key="10">
    <source>
        <dbReference type="Proteomes" id="UP000276991"/>
    </source>
</evidence>
<dbReference type="OrthoDB" id="2015447at2759"/>
<feature type="region of interest" description="Disordered" evidence="7">
    <location>
        <begin position="509"/>
        <end position="528"/>
    </location>
</feature>
<dbReference type="GO" id="GO:0071949">
    <property type="term" value="F:FAD binding"/>
    <property type="evidence" value="ECO:0007669"/>
    <property type="project" value="InterPro"/>
</dbReference>
<dbReference type="Proteomes" id="UP000276991">
    <property type="component" value="Unassembled WGS sequence"/>
</dbReference>
<evidence type="ECO:0000256" key="1">
    <source>
        <dbReference type="ARBA" id="ARBA00001974"/>
    </source>
</evidence>
<keyword evidence="6" id="KW-0560">Oxidoreductase</keyword>
<dbReference type="Pfam" id="PF01266">
    <property type="entry name" value="DAO"/>
    <property type="match status" value="1"/>
</dbReference>
<keyword evidence="4" id="KW-0285">Flavoprotein</keyword>
<dbReference type="SUPFAM" id="SSF54373">
    <property type="entry name" value="FAD-linked reductases, C-terminal domain"/>
    <property type="match status" value="1"/>
</dbReference>
<dbReference type="InterPro" id="IPR023209">
    <property type="entry name" value="DAO"/>
</dbReference>
<evidence type="ECO:0000256" key="3">
    <source>
        <dbReference type="ARBA" id="ARBA00011695"/>
    </source>
</evidence>
<dbReference type="Pfam" id="PF02996">
    <property type="entry name" value="Prefoldin"/>
    <property type="match status" value="1"/>
</dbReference>
<dbReference type="GO" id="GO:0005737">
    <property type="term" value="C:cytoplasm"/>
    <property type="evidence" value="ECO:0007669"/>
    <property type="project" value="TreeGrafter"/>
</dbReference>
<dbReference type="Gene3D" id="1.10.287.370">
    <property type="match status" value="1"/>
</dbReference>
<dbReference type="GO" id="GO:0003884">
    <property type="term" value="F:D-amino-acid oxidase activity"/>
    <property type="evidence" value="ECO:0007669"/>
    <property type="project" value="InterPro"/>
</dbReference>
<dbReference type="SUPFAM" id="SSF51971">
    <property type="entry name" value="Nucleotide-binding domain"/>
    <property type="match status" value="1"/>
</dbReference>
<dbReference type="PANTHER" id="PTHR11530">
    <property type="entry name" value="D-AMINO ACID OXIDASE"/>
    <property type="match status" value="1"/>
</dbReference>
<dbReference type="PANTHER" id="PTHR11530:SF28">
    <property type="entry name" value="D-ASPARTATE OXIDASE 1"/>
    <property type="match status" value="1"/>
</dbReference>
<dbReference type="STRING" id="6277.A0A498S4P1"/>
<comment type="cofactor">
    <cofactor evidence="1">
        <name>FAD</name>
        <dbReference type="ChEBI" id="CHEBI:57692"/>
    </cofactor>
</comment>
<dbReference type="AlphaFoldDB" id="A0A498S4P1"/>
<dbReference type="InterPro" id="IPR004127">
    <property type="entry name" value="Prefoldin_subunit_alpha"/>
</dbReference>
<dbReference type="Gene3D" id="3.30.9.10">
    <property type="entry name" value="D-Amino Acid Oxidase, subunit A, domain 2"/>
    <property type="match status" value="1"/>
</dbReference>
<dbReference type="EMBL" id="UPTC01000113">
    <property type="protein sequence ID" value="VBB26517.1"/>
    <property type="molecule type" value="Genomic_DNA"/>
</dbReference>
<proteinExistence type="inferred from homology"/>